<feature type="region of interest" description="Disordered" evidence="2">
    <location>
        <begin position="300"/>
        <end position="351"/>
    </location>
</feature>
<feature type="region of interest" description="Disordered" evidence="2">
    <location>
        <begin position="1"/>
        <end position="20"/>
    </location>
</feature>
<dbReference type="AlphaFoldDB" id="A0A6P5FH85"/>
<dbReference type="Gene3D" id="4.10.60.10">
    <property type="entry name" value="Zinc finger, CCHC-type"/>
    <property type="match status" value="1"/>
</dbReference>
<evidence type="ECO:0000256" key="2">
    <source>
        <dbReference type="SAM" id="MobiDB-lite"/>
    </source>
</evidence>
<reference evidence="4" key="1">
    <citation type="journal article" date="2015" name="Nat. Genet.">
        <title>The pineapple genome and the evolution of CAM photosynthesis.</title>
        <authorList>
            <person name="Ming R."/>
            <person name="VanBuren R."/>
            <person name="Wai C.M."/>
            <person name="Tang H."/>
            <person name="Schatz M.C."/>
            <person name="Bowers J.E."/>
            <person name="Lyons E."/>
            <person name="Wang M.L."/>
            <person name="Chen J."/>
            <person name="Biggers E."/>
            <person name="Zhang J."/>
            <person name="Huang L."/>
            <person name="Zhang L."/>
            <person name="Miao W."/>
            <person name="Zhang J."/>
            <person name="Ye Z."/>
            <person name="Miao C."/>
            <person name="Lin Z."/>
            <person name="Wang H."/>
            <person name="Zhou H."/>
            <person name="Yim W.C."/>
            <person name="Priest H.D."/>
            <person name="Zheng C."/>
            <person name="Woodhouse M."/>
            <person name="Edger P.P."/>
            <person name="Guyot R."/>
            <person name="Guo H.B."/>
            <person name="Guo H."/>
            <person name="Zheng G."/>
            <person name="Singh R."/>
            <person name="Sharma A."/>
            <person name="Min X."/>
            <person name="Zheng Y."/>
            <person name="Lee H."/>
            <person name="Gurtowski J."/>
            <person name="Sedlazeck F.J."/>
            <person name="Harkess A."/>
            <person name="McKain M.R."/>
            <person name="Liao Z."/>
            <person name="Fang J."/>
            <person name="Liu J."/>
            <person name="Zhang X."/>
            <person name="Zhang Q."/>
            <person name="Hu W."/>
            <person name="Qin Y."/>
            <person name="Wang K."/>
            <person name="Chen L.Y."/>
            <person name="Shirley N."/>
            <person name="Lin Y.R."/>
            <person name="Liu L.Y."/>
            <person name="Hernandez A.G."/>
            <person name="Wright C.L."/>
            <person name="Bulone V."/>
            <person name="Tuskan G.A."/>
            <person name="Heath K."/>
            <person name="Zee F."/>
            <person name="Moore P.H."/>
            <person name="Sunkar R."/>
            <person name="Leebens-Mack J.H."/>
            <person name="Mockler T."/>
            <person name="Bennetzen J.L."/>
            <person name="Freeling M."/>
            <person name="Sankoff D."/>
            <person name="Paterson A.H."/>
            <person name="Zhu X."/>
            <person name="Yang X."/>
            <person name="Smith J.A."/>
            <person name="Cushman J.C."/>
            <person name="Paull R.E."/>
            <person name="Yu Q."/>
        </authorList>
    </citation>
    <scope>NUCLEOTIDE SEQUENCE [LARGE SCALE GENOMIC DNA]</scope>
    <source>
        <strain evidence="4">cv. F153</strain>
    </source>
</reference>
<evidence type="ECO:0000313" key="4">
    <source>
        <dbReference type="Proteomes" id="UP000515123"/>
    </source>
</evidence>
<dbReference type="PROSITE" id="PS50158">
    <property type="entry name" value="ZF_CCHC"/>
    <property type="match status" value="1"/>
</dbReference>
<dbReference type="SUPFAM" id="SSF57756">
    <property type="entry name" value="Retrovirus zinc finger-like domains"/>
    <property type="match status" value="1"/>
</dbReference>
<dbReference type="InterPro" id="IPR001878">
    <property type="entry name" value="Znf_CCHC"/>
</dbReference>
<proteinExistence type="predicted"/>
<dbReference type="InterPro" id="IPR036875">
    <property type="entry name" value="Znf_CCHC_sf"/>
</dbReference>
<accession>A0A6P5FH85</accession>
<dbReference type="RefSeq" id="XP_020092833.1">
    <property type="nucleotide sequence ID" value="XM_020237244.1"/>
</dbReference>
<sequence length="351" mass="39565">MAAAPVTAIPPTASSSSAPIPEVLEAEQERSLAVLMAFKRFNPPTFLGDVKDPWLMEAWLSAMEALFEDIYTLEKDKVRLAAHCLEGPARSWWTRVKNGRSLDPATMTWEAFREILLMEYFPESDKRKVKEDFCKLRQGSRTVREYEWEFSYMVNCVPDLVHGDRDRVEVFERGLRPEIFKTVQALRLKTYEEVLDRALWIERGNAVAREEHEAFERDKDRERSKKRPAGGSTGQSSSKRPPRHPRSQWRRDKGQMRSQTSSSPCVICGGNHRPSECSQRDGRCFRCGQAGHMRWDCPGGASPAPSAASAQYAPRQLAGLPPAMSAGRASSPRQPEGSHAPSGRVFATQVE</sequence>
<feature type="compositionally biased region" description="Low complexity" evidence="2">
    <location>
        <begin position="300"/>
        <end position="310"/>
    </location>
</feature>
<feature type="region of interest" description="Disordered" evidence="2">
    <location>
        <begin position="211"/>
        <end position="281"/>
    </location>
</feature>
<dbReference type="GO" id="GO:0003676">
    <property type="term" value="F:nucleic acid binding"/>
    <property type="evidence" value="ECO:0007669"/>
    <property type="project" value="InterPro"/>
</dbReference>
<dbReference type="OrthoDB" id="8068363at2759"/>
<evidence type="ECO:0000256" key="1">
    <source>
        <dbReference type="PROSITE-ProRule" id="PRU00047"/>
    </source>
</evidence>
<reference evidence="5" key="2">
    <citation type="submission" date="2025-08" db="UniProtKB">
        <authorList>
            <consortium name="RefSeq"/>
        </authorList>
    </citation>
    <scope>IDENTIFICATION</scope>
    <source>
        <tissue evidence="5">Leaf</tissue>
    </source>
</reference>
<feature type="compositionally biased region" description="Basic and acidic residues" evidence="2">
    <location>
        <begin position="211"/>
        <end position="223"/>
    </location>
</feature>
<dbReference type="Pfam" id="PF03732">
    <property type="entry name" value="Retrotrans_gag"/>
    <property type="match status" value="1"/>
</dbReference>
<gene>
    <name evidence="5" type="primary">LOC109713245</name>
</gene>
<keyword evidence="1" id="KW-0863">Zinc-finger</keyword>
<feature type="domain" description="CCHC-type" evidence="3">
    <location>
        <begin position="283"/>
        <end position="298"/>
    </location>
</feature>
<dbReference type="PANTHER" id="PTHR34482:SF49">
    <property type="entry name" value="RETROTRANSPOSON GAG DOMAIN-CONTAINING PROTEIN"/>
    <property type="match status" value="1"/>
</dbReference>
<name>A0A6P5FH85_ANACO</name>
<evidence type="ECO:0000259" key="3">
    <source>
        <dbReference type="PROSITE" id="PS50158"/>
    </source>
</evidence>
<dbReference type="GO" id="GO:0008270">
    <property type="term" value="F:zinc ion binding"/>
    <property type="evidence" value="ECO:0007669"/>
    <property type="project" value="UniProtKB-KW"/>
</dbReference>
<evidence type="ECO:0000313" key="5">
    <source>
        <dbReference type="RefSeq" id="XP_020092833.1"/>
    </source>
</evidence>
<dbReference type="Proteomes" id="UP000515123">
    <property type="component" value="Linkage group 7"/>
</dbReference>
<keyword evidence="1" id="KW-0479">Metal-binding</keyword>
<keyword evidence="1" id="KW-0862">Zinc</keyword>
<dbReference type="SMART" id="SM00343">
    <property type="entry name" value="ZnF_C2HC"/>
    <property type="match status" value="1"/>
</dbReference>
<dbReference type="InterPro" id="IPR005162">
    <property type="entry name" value="Retrotrans_gag_dom"/>
</dbReference>
<organism evidence="4 5">
    <name type="scientific">Ananas comosus</name>
    <name type="common">Pineapple</name>
    <name type="synonym">Ananas ananas</name>
    <dbReference type="NCBI Taxonomy" id="4615"/>
    <lineage>
        <taxon>Eukaryota</taxon>
        <taxon>Viridiplantae</taxon>
        <taxon>Streptophyta</taxon>
        <taxon>Embryophyta</taxon>
        <taxon>Tracheophyta</taxon>
        <taxon>Spermatophyta</taxon>
        <taxon>Magnoliopsida</taxon>
        <taxon>Liliopsida</taxon>
        <taxon>Poales</taxon>
        <taxon>Bromeliaceae</taxon>
        <taxon>Bromelioideae</taxon>
        <taxon>Ananas</taxon>
    </lineage>
</organism>
<keyword evidence="4" id="KW-1185">Reference proteome</keyword>
<dbReference type="GeneID" id="109713245"/>
<protein>
    <submittedName>
        <fullName evidence="5">Uncharacterized protein LOC109713245</fullName>
    </submittedName>
</protein>
<dbReference type="PANTHER" id="PTHR34482">
    <property type="entry name" value="DNA DAMAGE-INDUCIBLE PROTEIN 1-LIKE"/>
    <property type="match status" value="1"/>
</dbReference>